<evidence type="ECO:0000256" key="4">
    <source>
        <dbReference type="SAM" id="Phobius"/>
    </source>
</evidence>
<dbReference type="InterPro" id="IPR000792">
    <property type="entry name" value="Tscrpt_reg_LuxR_C"/>
</dbReference>
<evidence type="ECO:0000313" key="7">
    <source>
        <dbReference type="Proteomes" id="UP000444185"/>
    </source>
</evidence>
<evidence type="ECO:0000256" key="2">
    <source>
        <dbReference type="ARBA" id="ARBA00023125"/>
    </source>
</evidence>
<dbReference type="SMART" id="SM00421">
    <property type="entry name" value="HTH_LUXR"/>
    <property type="match status" value="1"/>
</dbReference>
<dbReference type="GO" id="GO:0003677">
    <property type="term" value="F:DNA binding"/>
    <property type="evidence" value="ECO:0007669"/>
    <property type="project" value="UniProtKB-KW"/>
</dbReference>
<dbReference type="PROSITE" id="PS50043">
    <property type="entry name" value="HTH_LUXR_2"/>
    <property type="match status" value="1"/>
</dbReference>
<sequence length="257" mass="28227">MTRTLDALTDKEKEALRLILRGHDAKSSARELDLSVHTINERLRGARRKLEVTSSKEAARLLLEDEGGMAEMLGHKHLGDASIEASADAGAVSGDDRPRQTRTILIGVALMSIILAAMLALQAPTPDAPPIALPAAVAEESPGKPVGPAMRERLESAERAALVMLGVADKDEFDLTAKSSDRTDPNFAAWNALAERRQQFGKALSRDTHRIDIMESNGRDQWIVRFLTDFERLQGTYEKITLVRDGTGFVVKDYEIE</sequence>
<evidence type="ECO:0000256" key="3">
    <source>
        <dbReference type="ARBA" id="ARBA00023163"/>
    </source>
</evidence>
<feature type="domain" description="HTH luxR-type" evidence="5">
    <location>
        <begin position="1"/>
        <end position="66"/>
    </location>
</feature>
<dbReference type="OrthoDB" id="7193436at2"/>
<dbReference type="PANTHER" id="PTHR44688">
    <property type="entry name" value="DNA-BINDING TRANSCRIPTIONAL ACTIVATOR DEVR_DOSR"/>
    <property type="match status" value="1"/>
</dbReference>
<proteinExistence type="predicted"/>
<dbReference type="EMBL" id="WTYF01000004">
    <property type="protein sequence ID" value="MXO51778.1"/>
    <property type="molecule type" value="Genomic_DNA"/>
</dbReference>
<dbReference type="Pfam" id="PF00196">
    <property type="entry name" value="GerE"/>
    <property type="match status" value="1"/>
</dbReference>
<reference evidence="6 7" key="1">
    <citation type="submission" date="2019-12" db="EMBL/GenBank/DDBJ databases">
        <title>Genomic-based taxomic classification of the family Erythrobacteraceae.</title>
        <authorList>
            <person name="Xu L."/>
        </authorList>
    </citation>
    <scope>NUCLEOTIDE SEQUENCE [LARGE SCALE GENOMIC DNA]</scope>
    <source>
        <strain evidence="6 7">DSM 16225</strain>
    </source>
</reference>
<evidence type="ECO:0000313" key="6">
    <source>
        <dbReference type="EMBL" id="MXO51778.1"/>
    </source>
</evidence>
<dbReference type="SUPFAM" id="SSF46894">
    <property type="entry name" value="C-terminal effector domain of the bipartite response regulators"/>
    <property type="match status" value="1"/>
</dbReference>
<organism evidence="6 7">
    <name type="scientific">Qipengyuania gaetbuli</name>
    <dbReference type="NCBI Taxonomy" id="266952"/>
    <lineage>
        <taxon>Bacteria</taxon>
        <taxon>Pseudomonadati</taxon>
        <taxon>Pseudomonadota</taxon>
        <taxon>Alphaproteobacteria</taxon>
        <taxon>Sphingomonadales</taxon>
        <taxon>Erythrobacteraceae</taxon>
        <taxon>Qipengyuania</taxon>
    </lineage>
</organism>
<comment type="caution">
    <text evidence="6">The sequence shown here is derived from an EMBL/GenBank/DDBJ whole genome shotgun (WGS) entry which is preliminary data.</text>
</comment>
<dbReference type="InterPro" id="IPR036388">
    <property type="entry name" value="WH-like_DNA-bd_sf"/>
</dbReference>
<dbReference type="AlphaFoldDB" id="A0A844Y3W9"/>
<accession>A0A844Y3W9</accession>
<keyword evidence="4" id="KW-0472">Membrane</keyword>
<evidence type="ECO:0000259" key="5">
    <source>
        <dbReference type="PROSITE" id="PS50043"/>
    </source>
</evidence>
<dbReference type="RefSeq" id="WP_160608482.1">
    <property type="nucleotide sequence ID" value="NZ_WTYF01000004.1"/>
</dbReference>
<dbReference type="Proteomes" id="UP000444185">
    <property type="component" value="Unassembled WGS sequence"/>
</dbReference>
<name>A0A844Y3W9_9SPHN</name>
<keyword evidence="1" id="KW-0805">Transcription regulation</keyword>
<dbReference type="PANTHER" id="PTHR44688:SF16">
    <property type="entry name" value="DNA-BINDING TRANSCRIPTIONAL ACTIVATOR DEVR_DOSR"/>
    <property type="match status" value="1"/>
</dbReference>
<dbReference type="Gene3D" id="1.10.10.10">
    <property type="entry name" value="Winged helix-like DNA-binding domain superfamily/Winged helix DNA-binding domain"/>
    <property type="match status" value="1"/>
</dbReference>
<dbReference type="PRINTS" id="PR00038">
    <property type="entry name" value="HTHLUXR"/>
</dbReference>
<feature type="transmembrane region" description="Helical" evidence="4">
    <location>
        <begin position="103"/>
        <end position="121"/>
    </location>
</feature>
<keyword evidence="4" id="KW-0812">Transmembrane</keyword>
<dbReference type="InterPro" id="IPR016032">
    <property type="entry name" value="Sig_transdc_resp-reg_C-effctor"/>
</dbReference>
<keyword evidence="2" id="KW-0238">DNA-binding</keyword>
<keyword evidence="3" id="KW-0804">Transcription</keyword>
<gene>
    <name evidence="6" type="ORF">GRI42_10735</name>
</gene>
<evidence type="ECO:0000256" key="1">
    <source>
        <dbReference type="ARBA" id="ARBA00023015"/>
    </source>
</evidence>
<keyword evidence="7" id="KW-1185">Reference proteome</keyword>
<keyword evidence="4" id="KW-1133">Transmembrane helix</keyword>
<protein>
    <submittedName>
        <fullName evidence="6">LuxR family transcriptional regulator</fullName>
    </submittedName>
</protein>
<dbReference type="GO" id="GO:0006355">
    <property type="term" value="P:regulation of DNA-templated transcription"/>
    <property type="evidence" value="ECO:0007669"/>
    <property type="project" value="InterPro"/>
</dbReference>